<reference evidence="10 11" key="1">
    <citation type="journal article" date="2019" name="Emerg. Microbes Infect.">
        <title>Comprehensive subspecies identification of 175 nontuberculous mycobacteria species based on 7547 genomic profiles.</title>
        <authorList>
            <person name="Matsumoto Y."/>
            <person name="Kinjo T."/>
            <person name="Motooka D."/>
            <person name="Nabeya D."/>
            <person name="Jung N."/>
            <person name="Uechi K."/>
            <person name="Horii T."/>
            <person name="Iida T."/>
            <person name="Fujita J."/>
            <person name="Nakamura S."/>
        </authorList>
    </citation>
    <scope>NUCLEOTIDE SEQUENCE [LARGE SCALE GENOMIC DNA]</scope>
    <source>
        <strain evidence="10 11">JCM 17322</strain>
    </source>
</reference>
<dbReference type="Gene3D" id="1.10.540.10">
    <property type="entry name" value="Acyl-CoA dehydrogenase/oxidase, N-terminal domain"/>
    <property type="match status" value="1"/>
</dbReference>
<dbReference type="InterPro" id="IPR046373">
    <property type="entry name" value="Acyl-CoA_Oxase/DH_mid-dom_sf"/>
</dbReference>
<dbReference type="InterPro" id="IPR006091">
    <property type="entry name" value="Acyl-CoA_Oxase/DH_mid-dom"/>
</dbReference>
<proteinExistence type="inferred from homology"/>
<evidence type="ECO:0000313" key="11">
    <source>
        <dbReference type="Proteomes" id="UP000465361"/>
    </source>
</evidence>
<dbReference type="InterPro" id="IPR009075">
    <property type="entry name" value="AcylCo_DH/oxidase_C"/>
</dbReference>
<evidence type="ECO:0000259" key="9">
    <source>
        <dbReference type="Pfam" id="PF02771"/>
    </source>
</evidence>
<sequence>MSIDGHDVAADLDARVAALIKQHDPATTDPREFLGARFDAGLAWVHFPRGCGGLELPRRFQARVEAQLAAADAPPPGLGRNVIGMGMAAPTIAAFGTEEQKRKFLRPLYTGEHIYCQLFSEPGAGSDLAGLATRAVRVGSDKDGDWIVNGQKVWTSMAQHAQMAILLARTDPAVPKHQGLTYFLCDMTVGGVDIRPLRQITGEAEFNEVFLTDVRVPDANRLGPVGGGWKVATTTLNNERVAIGSRPGVPREGGMIGKVTEAWRAEPALRNPAMHDELMRLWVESEVARLTGERLRQQLAAGQPGPEGAGMKITFARLAQAISGFEMQLHRESGLCYDDWTMRRPETVDLIGRGPGYRYLRAKGNSIEGGTSEILRNTLAERVLGLPPEHRVDKDIPWKDLDR</sequence>
<keyword evidence="11" id="KW-1185">Reference proteome</keyword>
<dbReference type="GO" id="GO:0016627">
    <property type="term" value="F:oxidoreductase activity, acting on the CH-CH group of donors"/>
    <property type="evidence" value="ECO:0007669"/>
    <property type="project" value="InterPro"/>
</dbReference>
<dbReference type="PANTHER" id="PTHR43292:SF4">
    <property type="entry name" value="ACYL-COA DEHYDROGENASE FADE34"/>
    <property type="match status" value="1"/>
</dbReference>
<evidence type="ECO:0000256" key="6">
    <source>
        <dbReference type="RuleBase" id="RU362125"/>
    </source>
</evidence>
<dbReference type="SUPFAM" id="SSF47203">
    <property type="entry name" value="Acyl-CoA dehydrogenase C-terminal domain-like"/>
    <property type="match status" value="1"/>
</dbReference>
<dbReference type="Pfam" id="PF02771">
    <property type="entry name" value="Acyl-CoA_dh_N"/>
    <property type="match status" value="1"/>
</dbReference>
<dbReference type="Pfam" id="PF00441">
    <property type="entry name" value="Acyl-CoA_dh_1"/>
    <property type="match status" value="1"/>
</dbReference>
<dbReference type="InterPro" id="IPR036250">
    <property type="entry name" value="AcylCo_DH-like_C"/>
</dbReference>
<dbReference type="GO" id="GO:0050660">
    <property type="term" value="F:flavin adenine dinucleotide binding"/>
    <property type="evidence" value="ECO:0007669"/>
    <property type="project" value="InterPro"/>
</dbReference>
<evidence type="ECO:0000259" key="8">
    <source>
        <dbReference type="Pfam" id="PF02770"/>
    </source>
</evidence>
<feature type="domain" description="Acyl-CoA dehydrogenase/oxidase C-terminal" evidence="7">
    <location>
        <begin position="226"/>
        <end position="384"/>
    </location>
</feature>
<comment type="cofactor">
    <cofactor evidence="1 6">
        <name>FAD</name>
        <dbReference type="ChEBI" id="CHEBI:57692"/>
    </cofactor>
</comment>
<evidence type="ECO:0000256" key="4">
    <source>
        <dbReference type="ARBA" id="ARBA00022827"/>
    </source>
</evidence>
<evidence type="ECO:0000256" key="1">
    <source>
        <dbReference type="ARBA" id="ARBA00001974"/>
    </source>
</evidence>
<dbReference type="FunFam" id="2.40.110.10:FF:000011">
    <property type="entry name" value="Acyl-CoA dehydrogenase FadE34"/>
    <property type="match status" value="1"/>
</dbReference>
<dbReference type="Proteomes" id="UP000465361">
    <property type="component" value="Unassembled WGS sequence"/>
</dbReference>
<dbReference type="Gene3D" id="2.40.110.10">
    <property type="entry name" value="Butyryl-CoA Dehydrogenase, subunit A, domain 2"/>
    <property type="match status" value="1"/>
</dbReference>
<dbReference type="InterPro" id="IPR037069">
    <property type="entry name" value="AcylCoA_DH/ox_N_sf"/>
</dbReference>
<dbReference type="PANTHER" id="PTHR43292">
    <property type="entry name" value="ACYL-COA DEHYDROGENASE"/>
    <property type="match status" value="1"/>
</dbReference>
<evidence type="ECO:0000256" key="2">
    <source>
        <dbReference type="ARBA" id="ARBA00009347"/>
    </source>
</evidence>
<dbReference type="InterPro" id="IPR009100">
    <property type="entry name" value="AcylCoA_DH/oxidase_NM_dom_sf"/>
</dbReference>
<dbReference type="Pfam" id="PF02770">
    <property type="entry name" value="Acyl-CoA_dh_M"/>
    <property type="match status" value="1"/>
</dbReference>
<dbReference type="Gene3D" id="1.20.140.10">
    <property type="entry name" value="Butyryl-CoA Dehydrogenase, subunit A, domain 3"/>
    <property type="match status" value="1"/>
</dbReference>
<dbReference type="InterPro" id="IPR052161">
    <property type="entry name" value="Mycobact_Acyl-CoA_DH"/>
</dbReference>
<comment type="similarity">
    <text evidence="2 6">Belongs to the acyl-CoA dehydrogenase family.</text>
</comment>
<comment type="caution">
    <text evidence="10">The sequence shown here is derived from an EMBL/GenBank/DDBJ whole genome shotgun (WGS) entry which is preliminary data.</text>
</comment>
<evidence type="ECO:0000313" key="10">
    <source>
        <dbReference type="EMBL" id="GFG76392.1"/>
    </source>
</evidence>
<feature type="domain" description="Acyl-CoA dehydrogenase/oxidase N-terminal" evidence="9">
    <location>
        <begin position="12"/>
        <end position="112"/>
    </location>
</feature>
<evidence type="ECO:0000256" key="3">
    <source>
        <dbReference type="ARBA" id="ARBA00022630"/>
    </source>
</evidence>
<evidence type="ECO:0000256" key="5">
    <source>
        <dbReference type="ARBA" id="ARBA00023002"/>
    </source>
</evidence>
<dbReference type="SUPFAM" id="SSF56645">
    <property type="entry name" value="Acyl-CoA dehydrogenase NM domain-like"/>
    <property type="match status" value="1"/>
</dbReference>
<dbReference type="EMBL" id="BLKW01000004">
    <property type="protein sequence ID" value="GFG76392.1"/>
    <property type="molecule type" value="Genomic_DNA"/>
</dbReference>
<dbReference type="AlphaFoldDB" id="A0A7I9Y2T9"/>
<name>A0A7I9Y2T9_9MYCO</name>
<organism evidence="10 11">
    <name type="scientific">Mycobacterium botniense</name>
    <dbReference type="NCBI Taxonomy" id="84962"/>
    <lineage>
        <taxon>Bacteria</taxon>
        <taxon>Bacillati</taxon>
        <taxon>Actinomycetota</taxon>
        <taxon>Actinomycetes</taxon>
        <taxon>Mycobacteriales</taxon>
        <taxon>Mycobacteriaceae</taxon>
        <taxon>Mycobacterium</taxon>
    </lineage>
</organism>
<gene>
    <name evidence="10" type="ORF">MBOT_37570</name>
</gene>
<evidence type="ECO:0000259" key="7">
    <source>
        <dbReference type="Pfam" id="PF00441"/>
    </source>
</evidence>
<dbReference type="GO" id="GO:0005886">
    <property type="term" value="C:plasma membrane"/>
    <property type="evidence" value="ECO:0007669"/>
    <property type="project" value="TreeGrafter"/>
</dbReference>
<keyword evidence="4 6" id="KW-0274">FAD</keyword>
<dbReference type="RefSeq" id="WP_163759719.1">
    <property type="nucleotide sequence ID" value="NZ_BLKW01000004.1"/>
</dbReference>
<dbReference type="InterPro" id="IPR013786">
    <property type="entry name" value="AcylCoA_DH/ox_N"/>
</dbReference>
<keyword evidence="3 6" id="KW-0285">Flavoprotein</keyword>
<accession>A0A7I9Y2T9</accession>
<feature type="domain" description="Acyl-CoA oxidase/dehydrogenase middle" evidence="8">
    <location>
        <begin position="116"/>
        <end position="214"/>
    </location>
</feature>
<protein>
    <submittedName>
        <fullName evidence="10">Acyl-CoA dehydrogenase</fullName>
    </submittedName>
</protein>
<keyword evidence="5 6" id="KW-0560">Oxidoreductase</keyword>